<organism evidence="3 4">
    <name type="scientific">Salinisphaera hydrothermalis (strain C41B8)</name>
    <dbReference type="NCBI Taxonomy" id="1304275"/>
    <lineage>
        <taxon>Bacteria</taxon>
        <taxon>Pseudomonadati</taxon>
        <taxon>Pseudomonadota</taxon>
        <taxon>Gammaproteobacteria</taxon>
        <taxon>Salinisphaerales</taxon>
        <taxon>Salinisphaeraceae</taxon>
        <taxon>Salinisphaera</taxon>
    </lineage>
</organism>
<evidence type="ECO:0000313" key="3">
    <source>
        <dbReference type="EMBL" id="KEZ78723.1"/>
    </source>
</evidence>
<dbReference type="Gene3D" id="3.20.20.140">
    <property type="entry name" value="Metal-dependent hydrolases"/>
    <property type="match status" value="1"/>
</dbReference>
<dbReference type="GO" id="GO:0005829">
    <property type="term" value="C:cytosol"/>
    <property type="evidence" value="ECO:0007669"/>
    <property type="project" value="TreeGrafter"/>
</dbReference>
<gene>
    <name evidence="3" type="ORF">C41B8_03871</name>
</gene>
<evidence type="ECO:0000259" key="2">
    <source>
        <dbReference type="Pfam" id="PF04909"/>
    </source>
</evidence>
<evidence type="ECO:0000313" key="4">
    <source>
        <dbReference type="Proteomes" id="UP000028302"/>
    </source>
</evidence>
<dbReference type="eggNOG" id="COG2159">
    <property type="taxonomic scope" value="Bacteria"/>
</dbReference>
<dbReference type="RefSeq" id="WP_037334300.1">
    <property type="nucleotide sequence ID" value="NZ_APNK01000003.1"/>
</dbReference>
<dbReference type="PATRIC" id="fig|1304275.5.peg.787"/>
<keyword evidence="1" id="KW-0456">Lyase</keyword>
<dbReference type="GO" id="GO:0016831">
    <property type="term" value="F:carboxy-lyase activity"/>
    <property type="evidence" value="ECO:0007669"/>
    <property type="project" value="InterPro"/>
</dbReference>
<dbReference type="GO" id="GO:0019748">
    <property type="term" value="P:secondary metabolic process"/>
    <property type="evidence" value="ECO:0007669"/>
    <property type="project" value="TreeGrafter"/>
</dbReference>
<proteinExistence type="predicted"/>
<dbReference type="EMBL" id="APNK01000003">
    <property type="protein sequence ID" value="KEZ78723.1"/>
    <property type="molecule type" value="Genomic_DNA"/>
</dbReference>
<comment type="caution">
    <text evidence="3">The sequence shown here is derived from an EMBL/GenBank/DDBJ whole genome shotgun (WGS) entry which is preliminary data.</text>
</comment>
<dbReference type="PANTHER" id="PTHR21240">
    <property type="entry name" value="2-AMINO-3-CARBOXYLMUCONATE-6-SEMIALDEHYDE DECARBOXYLASE"/>
    <property type="match status" value="1"/>
</dbReference>
<dbReference type="InterPro" id="IPR006680">
    <property type="entry name" value="Amidohydro-rel"/>
</dbReference>
<evidence type="ECO:0000256" key="1">
    <source>
        <dbReference type="ARBA" id="ARBA00023239"/>
    </source>
</evidence>
<feature type="domain" description="Amidohydrolase-related" evidence="2">
    <location>
        <begin position="49"/>
        <end position="322"/>
    </location>
</feature>
<sequence length="326" mass="35706">MSIIAIEEHWNSPNIAAALKALPEGRNDESVAFNDMRDHPQRLGDIGADRLAGMDAQGIGMQILSLVPPATQALAAAQAVPLARQANDRAAEAVSRYPSRFRAFATLPMSRPDAVVGELERTAKLGFVGAMVYGRSGEAPLDDPCYEPLFEAAAALGQPIFIHPQIAPRAVREAAYSGFDEMIELGLATFGWGWHLEAALATLRLILRGTFDQYPSLQVILGHWGELLLFWLDRVDSLSGIAGLERTVSDIVRSNVYITNSGMLNPAMLRHALEVTSIDRLIFSTDYPFHQPDKAAIDAFLSELPGDTEREKFTRTNAERLLLRNG</sequence>
<dbReference type="PANTHER" id="PTHR21240:SF30">
    <property type="entry name" value="AMIDOHYDROLASE-RELATED DOMAIN-CONTAINING PROTEIN-RELATED"/>
    <property type="match status" value="1"/>
</dbReference>
<dbReference type="Pfam" id="PF04909">
    <property type="entry name" value="Amidohydro_2"/>
    <property type="match status" value="1"/>
</dbReference>
<protein>
    <submittedName>
        <fullName evidence="3">Putative amidohydrolase/decarboxylase</fullName>
    </submittedName>
</protein>
<name>A0A084IPT9_SALHC</name>
<dbReference type="OrthoDB" id="149172at2"/>
<dbReference type="InterPro" id="IPR032466">
    <property type="entry name" value="Metal_Hydrolase"/>
</dbReference>
<dbReference type="SUPFAM" id="SSF51556">
    <property type="entry name" value="Metallo-dependent hydrolases"/>
    <property type="match status" value="1"/>
</dbReference>
<dbReference type="InterPro" id="IPR032465">
    <property type="entry name" value="ACMSD"/>
</dbReference>
<reference evidence="3 4" key="1">
    <citation type="submission" date="2013-03" db="EMBL/GenBank/DDBJ databases">
        <title>Salinisphaera hydrothermalis C41B8 Genome Sequencing.</title>
        <authorList>
            <person name="Li C."/>
            <person name="Lai Q."/>
            <person name="Shao Z."/>
        </authorList>
    </citation>
    <scope>NUCLEOTIDE SEQUENCE [LARGE SCALE GENOMIC DNA]</scope>
    <source>
        <strain evidence="3 4">C41B8</strain>
    </source>
</reference>
<dbReference type="AlphaFoldDB" id="A0A084IPT9"/>
<keyword evidence="3" id="KW-0378">Hydrolase</keyword>
<keyword evidence="4" id="KW-1185">Reference proteome</keyword>
<dbReference type="GO" id="GO:0016787">
    <property type="term" value="F:hydrolase activity"/>
    <property type="evidence" value="ECO:0007669"/>
    <property type="project" value="UniProtKB-KW"/>
</dbReference>
<dbReference type="Proteomes" id="UP000028302">
    <property type="component" value="Unassembled WGS sequence"/>
</dbReference>
<accession>A0A084IPT9</accession>
<dbReference type="STRING" id="1304275.C41B8_03871"/>